<dbReference type="InterPro" id="IPR033756">
    <property type="entry name" value="YlxH/NBP35"/>
</dbReference>
<organism evidence="8 9">
    <name type="scientific">Oopsacas minuta</name>
    <dbReference type="NCBI Taxonomy" id="111878"/>
    <lineage>
        <taxon>Eukaryota</taxon>
        <taxon>Metazoa</taxon>
        <taxon>Porifera</taxon>
        <taxon>Hexactinellida</taxon>
        <taxon>Hexasterophora</taxon>
        <taxon>Lyssacinosida</taxon>
        <taxon>Leucopsacidae</taxon>
        <taxon>Oopsacas</taxon>
    </lineage>
</organism>
<dbReference type="CDD" id="cd02037">
    <property type="entry name" value="Mrp_NBP35"/>
    <property type="match status" value="1"/>
</dbReference>
<keyword evidence="2" id="KW-0479">Metal-binding</keyword>
<comment type="caution">
    <text evidence="8">The sequence shown here is derived from an EMBL/GenBank/DDBJ whole genome shotgun (WGS) entry which is preliminary data.</text>
</comment>
<sequence length="285" mass="31196">MWRILPFVSRTNFSTISQHQGQMMKRGLPKRKLIPNVDNIVVVASGKGGVGKSTIAVNLSHGLRSIGYRVGLLDVDIYGPSLPKMMNLNHKAETGNDGLILPLINYDIECMSMGFLVDSGIFWRGLMVMSAIETLLYKVKWSQRDVIVIDMPPGTGDTHISIVQRLNLTGAVIVTTPQDVALIDARKCVEMFSKVDVRVLGVVINMSGFVCENCGSHTDIFGDGNEDSICRDLDTSLLAKFPLLKDIRLSGDDGSCLLVDSKPNSIKQSITKMAKKVSVNFAPKN</sequence>
<dbReference type="FunFam" id="3.40.50.300:FF:001278">
    <property type="entry name" value="Iron-sulfur cluster carrier protein"/>
    <property type="match status" value="1"/>
</dbReference>
<evidence type="ECO:0000256" key="5">
    <source>
        <dbReference type="ARBA" id="ARBA00023004"/>
    </source>
</evidence>
<reference evidence="8 9" key="1">
    <citation type="journal article" date="2023" name="BMC Biol.">
        <title>The compact genome of the sponge Oopsacas minuta (Hexactinellida) is lacking key metazoan core genes.</title>
        <authorList>
            <person name="Santini S."/>
            <person name="Schenkelaars Q."/>
            <person name="Jourda C."/>
            <person name="Duchesne M."/>
            <person name="Belahbib H."/>
            <person name="Rocher C."/>
            <person name="Selva M."/>
            <person name="Riesgo A."/>
            <person name="Vervoort M."/>
            <person name="Leys S.P."/>
            <person name="Kodjabachian L."/>
            <person name="Le Bivic A."/>
            <person name="Borchiellini C."/>
            <person name="Claverie J.M."/>
            <person name="Renard E."/>
        </authorList>
    </citation>
    <scope>NUCLEOTIDE SEQUENCE [LARGE SCALE GENOMIC DNA]</scope>
    <source>
        <strain evidence="8">SPO-2</strain>
    </source>
</reference>
<dbReference type="InterPro" id="IPR027417">
    <property type="entry name" value="P-loop_NTPase"/>
</dbReference>
<protein>
    <submittedName>
        <fullName evidence="8">Uncharacterized protein</fullName>
    </submittedName>
</protein>
<dbReference type="SUPFAM" id="SSF52540">
    <property type="entry name" value="P-loop containing nucleoside triphosphate hydrolases"/>
    <property type="match status" value="1"/>
</dbReference>
<dbReference type="PANTHER" id="PTHR42961:SF2">
    <property type="entry name" value="IRON-SULFUR PROTEIN NUBPL"/>
    <property type="match status" value="1"/>
</dbReference>
<dbReference type="HAMAP" id="MF_02040">
    <property type="entry name" value="Mrp_NBP35"/>
    <property type="match status" value="1"/>
</dbReference>
<dbReference type="PANTHER" id="PTHR42961">
    <property type="entry name" value="IRON-SULFUR PROTEIN NUBPL"/>
    <property type="match status" value="1"/>
</dbReference>
<comment type="similarity">
    <text evidence="7">Belongs to the Mrp/NBP35 ATP-binding proteins family.</text>
</comment>
<dbReference type="GO" id="GO:0016226">
    <property type="term" value="P:iron-sulfur cluster assembly"/>
    <property type="evidence" value="ECO:0007669"/>
    <property type="project" value="InterPro"/>
</dbReference>
<dbReference type="GO" id="GO:0051539">
    <property type="term" value="F:4 iron, 4 sulfur cluster binding"/>
    <property type="evidence" value="ECO:0007669"/>
    <property type="project" value="UniProtKB-KW"/>
</dbReference>
<evidence type="ECO:0000256" key="1">
    <source>
        <dbReference type="ARBA" id="ARBA00022485"/>
    </source>
</evidence>
<keyword evidence="6" id="KW-0411">Iron-sulfur</keyword>
<dbReference type="Pfam" id="PF10609">
    <property type="entry name" value="ParA"/>
    <property type="match status" value="1"/>
</dbReference>
<evidence type="ECO:0000313" key="9">
    <source>
        <dbReference type="Proteomes" id="UP001165289"/>
    </source>
</evidence>
<dbReference type="Proteomes" id="UP001165289">
    <property type="component" value="Unassembled WGS sequence"/>
</dbReference>
<dbReference type="AlphaFoldDB" id="A0AAV7JYM6"/>
<dbReference type="GO" id="GO:0032981">
    <property type="term" value="P:mitochondrial respiratory chain complex I assembly"/>
    <property type="evidence" value="ECO:0007669"/>
    <property type="project" value="TreeGrafter"/>
</dbReference>
<proteinExistence type="inferred from homology"/>
<keyword evidence="5" id="KW-0408">Iron</keyword>
<dbReference type="InterPro" id="IPR044304">
    <property type="entry name" value="NUBPL-like"/>
</dbReference>
<evidence type="ECO:0000256" key="7">
    <source>
        <dbReference type="ARBA" id="ARBA00024036"/>
    </source>
</evidence>
<evidence type="ECO:0000256" key="4">
    <source>
        <dbReference type="ARBA" id="ARBA00022840"/>
    </source>
</evidence>
<evidence type="ECO:0000256" key="3">
    <source>
        <dbReference type="ARBA" id="ARBA00022741"/>
    </source>
</evidence>
<dbReference type="GO" id="GO:0140663">
    <property type="term" value="F:ATP-dependent FeS chaperone activity"/>
    <property type="evidence" value="ECO:0007669"/>
    <property type="project" value="InterPro"/>
</dbReference>
<keyword evidence="4" id="KW-0067">ATP-binding</keyword>
<evidence type="ECO:0000256" key="6">
    <source>
        <dbReference type="ARBA" id="ARBA00023014"/>
    </source>
</evidence>
<name>A0AAV7JYM6_9METZ</name>
<keyword evidence="1" id="KW-0004">4Fe-4S</keyword>
<keyword evidence="9" id="KW-1185">Reference proteome</keyword>
<dbReference type="EMBL" id="JAKMXF010000266">
    <property type="protein sequence ID" value="KAI6653630.1"/>
    <property type="molecule type" value="Genomic_DNA"/>
</dbReference>
<dbReference type="GO" id="GO:0046872">
    <property type="term" value="F:metal ion binding"/>
    <property type="evidence" value="ECO:0007669"/>
    <property type="project" value="UniProtKB-KW"/>
</dbReference>
<dbReference type="InterPro" id="IPR019591">
    <property type="entry name" value="Mrp/NBP35_ATP-bd"/>
</dbReference>
<keyword evidence="3" id="KW-0547">Nucleotide-binding</keyword>
<evidence type="ECO:0000313" key="8">
    <source>
        <dbReference type="EMBL" id="KAI6653630.1"/>
    </source>
</evidence>
<dbReference type="GO" id="GO:0005739">
    <property type="term" value="C:mitochondrion"/>
    <property type="evidence" value="ECO:0007669"/>
    <property type="project" value="TreeGrafter"/>
</dbReference>
<gene>
    <name evidence="8" type="ORF">LOD99_3525</name>
</gene>
<accession>A0AAV7JYM6</accession>
<dbReference type="GO" id="GO:0005524">
    <property type="term" value="F:ATP binding"/>
    <property type="evidence" value="ECO:0007669"/>
    <property type="project" value="UniProtKB-KW"/>
</dbReference>
<dbReference type="Gene3D" id="3.40.50.300">
    <property type="entry name" value="P-loop containing nucleotide triphosphate hydrolases"/>
    <property type="match status" value="1"/>
</dbReference>
<evidence type="ECO:0000256" key="2">
    <source>
        <dbReference type="ARBA" id="ARBA00022723"/>
    </source>
</evidence>